<evidence type="ECO:0000256" key="1">
    <source>
        <dbReference type="ARBA" id="ARBA00004477"/>
    </source>
</evidence>
<gene>
    <name evidence="7" type="ORF">EWB00_001788</name>
</gene>
<dbReference type="PANTHER" id="PTHR31394:SF1">
    <property type="entry name" value="TRANSMEMBRANE PROTEIN 199"/>
    <property type="match status" value="1"/>
</dbReference>
<keyword evidence="8" id="KW-1185">Reference proteome</keyword>
<dbReference type="STRING" id="6182.A0A4Z2DES7"/>
<comment type="caution">
    <text evidence="7">The sequence shown here is derived from an EMBL/GenBank/DDBJ whole genome shotgun (WGS) entry which is preliminary data.</text>
</comment>
<proteinExistence type="predicted"/>
<evidence type="ECO:0000256" key="6">
    <source>
        <dbReference type="SAM" id="Phobius"/>
    </source>
</evidence>
<evidence type="ECO:0000313" key="7">
    <source>
        <dbReference type="EMBL" id="TNN15007.1"/>
    </source>
</evidence>
<comment type="subcellular location">
    <subcellularLocation>
        <location evidence="1">Endoplasmic reticulum membrane</location>
        <topology evidence="1">Multi-pass membrane protein</topology>
    </subcellularLocation>
</comment>
<evidence type="ECO:0000256" key="5">
    <source>
        <dbReference type="ARBA" id="ARBA00023136"/>
    </source>
</evidence>
<feature type="transmembrane region" description="Helical" evidence="6">
    <location>
        <begin position="147"/>
        <end position="167"/>
    </location>
</feature>
<dbReference type="AlphaFoldDB" id="A0A4Z2DES7"/>
<evidence type="ECO:0000256" key="3">
    <source>
        <dbReference type="ARBA" id="ARBA00022824"/>
    </source>
</evidence>
<dbReference type="InterPro" id="IPR021013">
    <property type="entry name" value="ATPase_Vma12"/>
</dbReference>
<keyword evidence="4 6" id="KW-1133">Transmembrane helix</keyword>
<dbReference type="GO" id="GO:0070072">
    <property type="term" value="P:vacuolar proton-transporting V-type ATPase complex assembly"/>
    <property type="evidence" value="ECO:0007669"/>
    <property type="project" value="InterPro"/>
</dbReference>
<protein>
    <submittedName>
        <fullName evidence="7">Transmembrane protein</fullName>
    </submittedName>
</protein>
<evidence type="ECO:0000256" key="4">
    <source>
        <dbReference type="ARBA" id="ARBA00022989"/>
    </source>
</evidence>
<evidence type="ECO:0000256" key="2">
    <source>
        <dbReference type="ARBA" id="ARBA00022692"/>
    </source>
</evidence>
<sequence length="213" mass="24520">MCSRSKNLEFLLTQELATYLRNASNLDACSSELKNSISQVLEKDSSVPFSVINDCYQLTTNLSCDFRENVYLPLWRILLITSIVLPSTTQPPKNHFLNAHREKLKDIYANKCYEKMTRDIGSPMIFSETSRASRTCFSEFKYIKKQLIMVINFIFIVVSAFGFGYFLPDLISLEYPVSLFSRMICGLLISLIVLAADFYFLIRNFSLLEKIYG</sequence>
<dbReference type="PANTHER" id="PTHR31394">
    <property type="entry name" value="TRANSMEMBRANE PROTEIN 199"/>
    <property type="match status" value="1"/>
</dbReference>
<dbReference type="GO" id="GO:0005789">
    <property type="term" value="C:endoplasmic reticulum membrane"/>
    <property type="evidence" value="ECO:0007669"/>
    <property type="project" value="UniProtKB-SubCell"/>
</dbReference>
<accession>A0A4Z2DES7</accession>
<keyword evidence="5 6" id="KW-0472">Membrane</keyword>
<dbReference type="EMBL" id="SKCS01000160">
    <property type="protein sequence ID" value="TNN15007.1"/>
    <property type="molecule type" value="Genomic_DNA"/>
</dbReference>
<dbReference type="Pfam" id="PF11712">
    <property type="entry name" value="Vma12"/>
    <property type="match status" value="1"/>
</dbReference>
<dbReference type="OrthoDB" id="19981at2759"/>
<reference evidence="7 8" key="1">
    <citation type="submission" date="2019-03" db="EMBL/GenBank/DDBJ databases">
        <title>An improved genome assembly of the fluke Schistosoma japonicum.</title>
        <authorList>
            <person name="Hu W."/>
            <person name="Luo F."/>
            <person name="Yin M."/>
            <person name="Mo X."/>
            <person name="Sun C."/>
            <person name="Wu Q."/>
            <person name="Zhu B."/>
            <person name="Xiang M."/>
            <person name="Wang J."/>
            <person name="Wang Y."/>
            <person name="Zhang T."/>
            <person name="Xu B."/>
            <person name="Zheng H."/>
            <person name="Feng Z."/>
        </authorList>
    </citation>
    <scope>NUCLEOTIDE SEQUENCE [LARGE SCALE GENOMIC DNA]</scope>
    <source>
        <strain evidence="7">HuSjv2</strain>
        <tissue evidence="7">Worms</tissue>
    </source>
</reference>
<keyword evidence="3" id="KW-0256">Endoplasmic reticulum</keyword>
<keyword evidence="2 6" id="KW-0812">Transmembrane</keyword>
<dbReference type="Proteomes" id="UP000311919">
    <property type="component" value="Unassembled WGS sequence"/>
</dbReference>
<feature type="transmembrane region" description="Helical" evidence="6">
    <location>
        <begin position="179"/>
        <end position="202"/>
    </location>
</feature>
<evidence type="ECO:0000313" key="8">
    <source>
        <dbReference type="Proteomes" id="UP000311919"/>
    </source>
</evidence>
<name>A0A4Z2DES7_SCHJA</name>
<organism evidence="7 8">
    <name type="scientific">Schistosoma japonicum</name>
    <name type="common">Blood fluke</name>
    <dbReference type="NCBI Taxonomy" id="6182"/>
    <lineage>
        <taxon>Eukaryota</taxon>
        <taxon>Metazoa</taxon>
        <taxon>Spiralia</taxon>
        <taxon>Lophotrochozoa</taxon>
        <taxon>Platyhelminthes</taxon>
        <taxon>Trematoda</taxon>
        <taxon>Digenea</taxon>
        <taxon>Strigeidida</taxon>
        <taxon>Schistosomatoidea</taxon>
        <taxon>Schistosomatidae</taxon>
        <taxon>Schistosoma</taxon>
    </lineage>
</organism>